<dbReference type="EMBL" id="JRES01000979">
    <property type="protein sequence ID" value="KNC26544.1"/>
    <property type="molecule type" value="Genomic_DNA"/>
</dbReference>
<comment type="caution">
    <text evidence="1">The sequence shown here is derived from an EMBL/GenBank/DDBJ whole genome shotgun (WGS) entry which is preliminary data.</text>
</comment>
<reference evidence="1 2" key="1">
    <citation type="journal article" date="2015" name="Nat. Commun.">
        <title>Lucilia cuprina genome unlocks parasitic fly biology to underpin future interventions.</title>
        <authorList>
            <person name="Anstead C.A."/>
            <person name="Korhonen P.K."/>
            <person name="Young N.D."/>
            <person name="Hall R.S."/>
            <person name="Jex A.R."/>
            <person name="Murali S.C."/>
            <person name="Hughes D.S."/>
            <person name="Lee S.F."/>
            <person name="Perry T."/>
            <person name="Stroehlein A.J."/>
            <person name="Ansell B.R."/>
            <person name="Breugelmans B."/>
            <person name="Hofmann A."/>
            <person name="Qu J."/>
            <person name="Dugan S."/>
            <person name="Lee S.L."/>
            <person name="Chao H."/>
            <person name="Dinh H."/>
            <person name="Han Y."/>
            <person name="Doddapaneni H.V."/>
            <person name="Worley K.C."/>
            <person name="Muzny D.M."/>
            <person name="Ioannidis P."/>
            <person name="Waterhouse R.M."/>
            <person name="Zdobnov E.M."/>
            <person name="James P.J."/>
            <person name="Bagnall N.H."/>
            <person name="Kotze A.C."/>
            <person name="Gibbs R.A."/>
            <person name="Richards S."/>
            <person name="Batterham P."/>
            <person name="Gasser R.B."/>
        </authorList>
    </citation>
    <scope>NUCLEOTIDE SEQUENCE [LARGE SCALE GENOMIC DNA]</scope>
    <source>
        <strain evidence="1 2">LS</strain>
        <tissue evidence="1">Full body</tissue>
    </source>
</reference>
<dbReference type="Proteomes" id="UP000037069">
    <property type="component" value="Unassembled WGS sequence"/>
</dbReference>
<accession>A0A0L0C529</accession>
<evidence type="ECO:0000313" key="1">
    <source>
        <dbReference type="EMBL" id="KNC26544.1"/>
    </source>
</evidence>
<dbReference type="AlphaFoldDB" id="A0A0L0C529"/>
<protein>
    <submittedName>
        <fullName evidence="1">Uncharacterized protein</fullName>
    </submittedName>
</protein>
<organism evidence="1 2">
    <name type="scientific">Lucilia cuprina</name>
    <name type="common">Green bottle fly</name>
    <name type="synonym">Australian sheep blowfly</name>
    <dbReference type="NCBI Taxonomy" id="7375"/>
    <lineage>
        <taxon>Eukaryota</taxon>
        <taxon>Metazoa</taxon>
        <taxon>Ecdysozoa</taxon>
        <taxon>Arthropoda</taxon>
        <taxon>Hexapoda</taxon>
        <taxon>Insecta</taxon>
        <taxon>Pterygota</taxon>
        <taxon>Neoptera</taxon>
        <taxon>Endopterygota</taxon>
        <taxon>Diptera</taxon>
        <taxon>Brachycera</taxon>
        <taxon>Muscomorpha</taxon>
        <taxon>Oestroidea</taxon>
        <taxon>Calliphoridae</taxon>
        <taxon>Luciliinae</taxon>
        <taxon>Lucilia</taxon>
    </lineage>
</organism>
<keyword evidence="2" id="KW-1185">Reference proteome</keyword>
<gene>
    <name evidence="1" type="ORF">FF38_13983</name>
</gene>
<sequence length="38" mass="4107">MGLQMAALPTAANYVAVTLLALLIWTPHVIDAVRVIFL</sequence>
<evidence type="ECO:0000313" key="2">
    <source>
        <dbReference type="Proteomes" id="UP000037069"/>
    </source>
</evidence>
<proteinExistence type="predicted"/>
<name>A0A0L0C529_LUCCU</name>